<dbReference type="Proteomes" id="UP000249748">
    <property type="component" value="Unassembled WGS sequence"/>
</dbReference>
<dbReference type="EMBL" id="KZ824555">
    <property type="protein sequence ID" value="RAK87472.1"/>
    <property type="molecule type" value="Genomic_DNA"/>
</dbReference>
<gene>
    <name evidence="1" type="ORF">BO79DRAFT_229819</name>
</gene>
<protein>
    <submittedName>
        <fullName evidence="1">Uncharacterized protein</fullName>
    </submittedName>
</protein>
<organism evidence="1 2">
    <name type="scientific">Aspergillus costaricaensis CBS 115574</name>
    <dbReference type="NCBI Taxonomy" id="1448317"/>
    <lineage>
        <taxon>Eukaryota</taxon>
        <taxon>Fungi</taxon>
        <taxon>Dikarya</taxon>
        <taxon>Ascomycota</taxon>
        <taxon>Pezizomycotina</taxon>
        <taxon>Eurotiomycetes</taxon>
        <taxon>Eurotiomycetidae</taxon>
        <taxon>Eurotiales</taxon>
        <taxon>Aspergillaceae</taxon>
        <taxon>Aspergillus</taxon>
        <taxon>Aspergillus subgen. Circumdati</taxon>
    </lineage>
</organism>
<sequence length="234" mass="25721">MGNVGLRQREHGVRKVGTALAALLPWASACFTEPFQPLSCRATQGDTAQGPKALKRRRSTGFDQRARPSFSRRWLPGGGTAPVMGPTRDETPFVSFSRLVFIPGRGPASRIKLSTSRSFQFNPLPWNPPPDHHLRPSGVPSFPFPEASDFNSVVYGFFGFFQARGERSGSFQMRSRCGCPGQDFPRKAILEDDLRGEARSCSCGKQPWNSGGIGRKKKECGDDLAGPLHFPPQE</sequence>
<accession>A0ACD1IBL4</accession>
<reference evidence="1" key="1">
    <citation type="submission" date="2018-02" db="EMBL/GenBank/DDBJ databases">
        <title>The genomes of Aspergillus section Nigri reveals drivers in fungal speciation.</title>
        <authorList>
            <consortium name="DOE Joint Genome Institute"/>
            <person name="Vesth T.C."/>
            <person name="Nybo J."/>
            <person name="Theobald S."/>
            <person name="Brandl J."/>
            <person name="Frisvad J.C."/>
            <person name="Nielsen K.F."/>
            <person name="Lyhne E.K."/>
            <person name="Kogle M.E."/>
            <person name="Kuo A."/>
            <person name="Riley R."/>
            <person name="Clum A."/>
            <person name="Nolan M."/>
            <person name="Lipzen A."/>
            <person name="Salamov A."/>
            <person name="Henrissat B."/>
            <person name="Wiebenga A."/>
            <person name="De vries R.P."/>
            <person name="Grigoriev I.V."/>
            <person name="Mortensen U.H."/>
            <person name="Andersen M.R."/>
            <person name="Baker S.E."/>
        </authorList>
    </citation>
    <scope>NUCLEOTIDE SEQUENCE</scope>
    <source>
        <strain evidence="1">CBS 115574</strain>
    </source>
</reference>
<proteinExistence type="predicted"/>
<evidence type="ECO:0000313" key="2">
    <source>
        <dbReference type="Proteomes" id="UP000249748"/>
    </source>
</evidence>
<name>A0ACD1IBL4_9EURO</name>
<keyword evidence="2" id="KW-1185">Reference proteome</keyword>
<evidence type="ECO:0000313" key="1">
    <source>
        <dbReference type="EMBL" id="RAK87472.1"/>
    </source>
</evidence>